<dbReference type="Proteomes" id="UP000460751">
    <property type="component" value="Unassembled WGS sequence"/>
</dbReference>
<dbReference type="RefSeq" id="WP_160898774.1">
    <property type="nucleotide sequence ID" value="NZ_WMEX01000004.1"/>
</dbReference>
<dbReference type="PANTHER" id="PTHR10605">
    <property type="entry name" value="HEPARAN SULFATE SULFOTRANSFERASE"/>
    <property type="match status" value="1"/>
</dbReference>
<dbReference type="Gene3D" id="3.40.50.300">
    <property type="entry name" value="P-loop containing nucleotide triphosphate hydrolases"/>
    <property type="match status" value="1"/>
</dbReference>
<dbReference type="InterPro" id="IPR027417">
    <property type="entry name" value="P-loop_NTPase"/>
</dbReference>
<dbReference type="AlphaFoldDB" id="A0A9X4YBR7"/>
<keyword evidence="1" id="KW-0808">Transferase</keyword>
<dbReference type="SUPFAM" id="SSF52540">
    <property type="entry name" value="P-loop containing nucleoside triphosphate hydrolases"/>
    <property type="match status" value="1"/>
</dbReference>
<evidence type="ECO:0000256" key="1">
    <source>
        <dbReference type="ARBA" id="ARBA00022679"/>
    </source>
</evidence>
<dbReference type="GO" id="GO:0008146">
    <property type="term" value="F:sulfotransferase activity"/>
    <property type="evidence" value="ECO:0007669"/>
    <property type="project" value="InterPro"/>
</dbReference>
<dbReference type="OrthoDB" id="9075305at2"/>
<gene>
    <name evidence="4" type="ORF">GLW01_08385</name>
</gene>
<comment type="caution">
    <text evidence="4">The sequence shown here is derived from an EMBL/GenBank/DDBJ whole genome shotgun (WGS) entry which is preliminary data.</text>
</comment>
<feature type="domain" description="Sulfotransferase" evidence="3">
    <location>
        <begin position="8"/>
        <end position="179"/>
    </location>
</feature>
<organism evidence="4 5">
    <name type="scientific">Vreelandella halophila</name>
    <dbReference type="NCBI Taxonomy" id="86177"/>
    <lineage>
        <taxon>Bacteria</taxon>
        <taxon>Pseudomonadati</taxon>
        <taxon>Pseudomonadota</taxon>
        <taxon>Gammaproteobacteria</taxon>
        <taxon>Oceanospirillales</taxon>
        <taxon>Halomonadaceae</taxon>
        <taxon>Vreelandella</taxon>
    </lineage>
</organism>
<name>A0A9X4YBR7_9GAMM</name>
<keyword evidence="5" id="KW-1185">Reference proteome</keyword>
<evidence type="ECO:0000313" key="5">
    <source>
        <dbReference type="Proteomes" id="UP000460751"/>
    </source>
</evidence>
<dbReference type="InterPro" id="IPR000863">
    <property type="entry name" value="Sulfotransferase_dom"/>
</dbReference>
<evidence type="ECO:0000313" key="4">
    <source>
        <dbReference type="EMBL" id="MYL26811.1"/>
    </source>
</evidence>
<dbReference type="EMBL" id="WMEX01000004">
    <property type="protein sequence ID" value="MYL26811.1"/>
    <property type="molecule type" value="Genomic_DNA"/>
</dbReference>
<reference evidence="4 5" key="1">
    <citation type="submission" date="2019-11" db="EMBL/GenBank/DDBJ databases">
        <title>Genome sequences of 17 halophilic strains isolated from different environments.</title>
        <authorList>
            <person name="Furrow R.E."/>
        </authorList>
    </citation>
    <scope>NUCLEOTIDE SEQUENCE [LARGE SCALE GENOMIC DNA]</scope>
    <source>
        <strain evidence="4 5">22507_15_FS</strain>
    </source>
</reference>
<sequence length="276" mass="32826">MSSSAQPTFLCIGIQKAGTSWLYRMVEQHPEVCCADPKEPHFFNRHYHKGLDWYLAHFQCEEQTRAVGEFTPDYLWVRDAHSEARGFEATPDVPARVAEHFPDVQLIVILRDPVSRAVSSYFHHIGANRVSPNRRISEVGDQWGIRSMGHYAEHLERWFRYFPRERFQILIYEDDLTGDARVDTLSNVFRHIGVDDNFQPEHMDARYNKRRSPFDYRLSRLPGRLQHMARKYVPEVVKQSRFWDIPVSEDEMEELRRYYAPHNERLAHLLDRELPW</sequence>
<proteinExistence type="predicted"/>
<dbReference type="Pfam" id="PF00685">
    <property type="entry name" value="Sulfotransfer_1"/>
    <property type="match status" value="1"/>
</dbReference>
<evidence type="ECO:0000259" key="3">
    <source>
        <dbReference type="Pfam" id="PF00685"/>
    </source>
</evidence>
<accession>A0A9X4YBR7</accession>
<dbReference type="InterPro" id="IPR037359">
    <property type="entry name" value="NST/OST"/>
</dbReference>
<evidence type="ECO:0000256" key="2">
    <source>
        <dbReference type="ARBA" id="ARBA00023180"/>
    </source>
</evidence>
<protein>
    <recommendedName>
        <fullName evidence="3">Sulfotransferase domain-containing protein</fullName>
    </recommendedName>
</protein>
<dbReference type="PANTHER" id="PTHR10605:SF56">
    <property type="entry name" value="BIFUNCTIONAL HEPARAN SULFATE N-DEACETYLASE_N-SULFOTRANSFERASE"/>
    <property type="match status" value="1"/>
</dbReference>
<keyword evidence="2" id="KW-0325">Glycoprotein</keyword>